<sequence>MTDAKTDAKTDANIQLPAIKLEAVPSEEIALPQPDFEIREMGIDDLSPVYHLGERLFTSEQYPSLYRTWEEWEVIGLYNTDPEYCLVAEADKQVAGFVLGTMIDKPTWTYGYIIWLGVSPDFQRRGIADKLVDKIVERMIEEGASSLMMDTDPSNEAAIKFFTRKGFGNPRQHVFLSLDLDRHEYYGRLVEYERGRSERHQYRRPKRQR</sequence>
<organism evidence="2 3">
    <name type="scientific">Pegethrix bostrychoides GSE-TBD4-15B</name>
    <dbReference type="NCBI Taxonomy" id="2839662"/>
    <lineage>
        <taxon>Bacteria</taxon>
        <taxon>Bacillati</taxon>
        <taxon>Cyanobacteriota</taxon>
        <taxon>Cyanophyceae</taxon>
        <taxon>Oculatellales</taxon>
        <taxon>Oculatellaceae</taxon>
        <taxon>Pegethrix</taxon>
    </lineage>
</organism>
<gene>
    <name evidence="2" type="ORF">KME07_10795</name>
</gene>
<dbReference type="CDD" id="cd04301">
    <property type="entry name" value="NAT_SF"/>
    <property type="match status" value="1"/>
</dbReference>
<evidence type="ECO:0000313" key="3">
    <source>
        <dbReference type="Proteomes" id="UP000707356"/>
    </source>
</evidence>
<dbReference type="GO" id="GO:0016747">
    <property type="term" value="F:acyltransferase activity, transferring groups other than amino-acyl groups"/>
    <property type="evidence" value="ECO:0007669"/>
    <property type="project" value="InterPro"/>
</dbReference>
<evidence type="ECO:0000313" key="2">
    <source>
        <dbReference type="EMBL" id="MBW4465910.1"/>
    </source>
</evidence>
<dbReference type="Pfam" id="PF00583">
    <property type="entry name" value="Acetyltransf_1"/>
    <property type="match status" value="1"/>
</dbReference>
<proteinExistence type="predicted"/>
<dbReference type="InterPro" id="IPR000182">
    <property type="entry name" value="GNAT_dom"/>
</dbReference>
<dbReference type="PROSITE" id="PS51186">
    <property type="entry name" value="GNAT"/>
    <property type="match status" value="1"/>
</dbReference>
<evidence type="ECO:0000259" key="1">
    <source>
        <dbReference type="PROSITE" id="PS51186"/>
    </source>
</evidence>
<dbReference type="Proteomes" id="UP000707356">
    <property type="component" value="Unassembled WGS sequence"/>
</dbReference>
<dbReference type="AlphaFoldDB" id="A0A951PB56"/>
<dbReference type="EMBL" id="JAHHHV010000064">
    <property type="protein sequence ID" value="MBW4465910.1"/>
    <property type="molecule type" value="Genomic_DNA"/>
</dbReference>
<name>A0A951PB56_9CYAN</name>
<accession>A0A951PB56</accession>
<reference evidence="2" key="1">
    <citation type="submission" date="2021-05" db="EMBL/GenBank/DDBJ databases">
        <authorList>
            <person name="Pietrasiak N."/>
            <person name="Ward R."/>
            <person name="Stajich J.E."/>
            <person name="Kurbessoian T."/>
        </authorList>
    </citation>
    <scope>NUCLEOTIDE SEQUENCE</scope>
    <source>
        <strain evidence="2">GSE-TBD4-15B</strain>
    </source>
</reference>
<reference evidence="2" key="2">
    <citation type="journal article" date="2022" name="Microbiol. Resour. Announc.">
        <title>Metagenome Sequencing to Explore Phylogenomics of Terrestrial Cyanobacteria.</title>
        <authorList>
            <person name="Ward R.D."/>
            <person name="Stajich J.E."/>
            <person name="Johansen J.R."/>
            <person name="Huntemann M."/>
            <person name="Clum A."/>
            <person name="Foster B."/>
            <person name="Foster B."/>
            <person name="Roux S."/>
            <person name="Palaniappan K."/>
            <person name="Varghese N."/>
            <person name="Mukherjee S."/>
            <person name="Reddy T.B.K."/>
            <person name="Daum C."/>
            <person name="Copeland A."/>
            <person name="Chen I.A."/>
            <person name="Ivanova N.N."/>
            <person name="Kyrpides N.C."/>
            <person name="Shapiro N."/>
            <person name="Eloe-Fadrosh E.A."/>
            <person name="Pietrasiak N."/>
        </authorList>
    </citation>
    <scope>NUCLEOTIDE SEQUENCE</scope>
    <source>
        <strain evidence="2">GSE-TBD4-15B</strain>
    </source>
</reference>
<dbReference type="PANTHER" id="PTHR43072">
    <property type="entry name" value="N-ACETYLTRANSFERASE"/>
    <property type="match status" value="1"/>
</dbReference>
<dbReference type="SUPFAM" id="SSF55729">
    <property type="entry name" value="Acyl-CoA N-acyltransferases (Nat)"/>
    <property type="match status" value="1"/>
</dbReference>
<dbReference type="Gene3D" id="3.40.630.30">
    <property type="match status" value="1"/>
</dbReference>
<feature type="domain" description="N-acetyltransferase" evidence="1">
    <location>
        <begin position="36"/>
        <end position="191"/>
    </location>
</feature>
<dbReference type="InterPro" id="IPR016181">
    <property type="entry name" value="Acyl_CoA_acyltransferase"/>
</dbReference>
<comment type="caution">
    <text evidence="2">The sequence shown here is derived from an EMBL/GenBank/DDBJ whole genome shotgun (WGS) entry which is preliminary data.</text>
</comment>
<protein>
    <submittedName>
        <fullName evidence="2">GNAT family N-acetyltransferase</fullName>
    </submittedName>
</protein>